<evidence type="ECO:0000313" key="1">
    <source>
        <dbReference type="EMBL" id="CAF1711625.1"/>
    </source>
</evidence>
<proteinExistence type="predicted"/>
<sequence length="33" mass="3766">MDSLKVKDLTQTGYTVDGFTQVLQGGQGRRRYF</sequence>
<dbReference type="AlphaFoldDB" id="A0A816IM17"/>
<organism evidence="1">
    <name type="scientific">Brassica napus</name>
    <name type="common">Rape</name>
    <dbReference type="NCBI Taxonomy" id="3708"/>
    <lineage>
        <taxon>Eukaryota</taxon>
        <taxon>Viridiplantae</taxon>
        <taxon>Streptophyta</taxon>
        <taxon>Embryophyta</taxon>
        <taxon>Tracheophyta</taxon>
        <taxon>Spermatophyta</taxon>
        <taxon>Magnoliopsida</taxon>
        <taxon>eudicotyledons</taxon>
        <taxon>Gunneridae</taxon>
        <taxon>Pentapetalae</taxon>
        <taxon>rosids</taxon>
        <taxon>malvids</taxon>
        <taxon>Brassicales</taxon>
        <taxon>Brassicaceae</taxon>
        <taxon>Brassiceae</taxon>
        <taxon>Brassica</taxon>
    </lineage>
</organism>
<dbReference type="EMBL" id="HG994367">
    <property type="protein sequence ID" value="CAF1711625.1"/>
    <property type="molecule type" value="Genomic_DNA"/>
</dbReference>
<accession>A0A816IM17</accession>
<gene>
    <name evidence="1" type="ORF">DARMORV10_C03P86640.1</name>
</gene>
<protein>
    <submittedName>
        <fullName evidence="1">(rape) hypothetical protein</fullName>
    </submittedName>
</protein>
<name>A0A816IM17_BRANA</name>
<dbReference type="Proteomes" id="UP001295469">
    <property type="component" value="Chromosome C03"/>
</dbReference>
<reference evidence="1" key="1">
    <citation type="submission" date="2021-01" db="EMBL/GenBank/DDBJ databases">
        <authorList>
            <consortium name="Genoscope - CEA"/>
            <person name="William W."/>
        </authorList>
    </citation>
    <scope>NUCLEOTIDE SEQUENCE</scope>
</reference>